<dbReference type="InterPro" id="IPR008514">
    <property type="entry name" value="T6SS_Hcp"/>
</dbReference>
<reference evidence="1 2" key="1">
    <citation type="submission" date="2016-10" db="EMBL/GenBank/DDBJ databases">
        <authorList>
            <person name="de Groot N.N."/>
        </authorList>
    </citation>
    <scope>NUCLEOTIDE SEQUENCE [LARGE SCALE GENOMIC DNA]</scope>
    <source>
        <strain evidence="1 2">DSM 15893</strain>
    </source>
</reference>
<protein>
    <submittedName>
        <fullName evidence="1">Type VI secretion system secreted protein Hcp</fullName>
    </submittedName>
</protein>
<organism evidence="1 2">
    <name type="scientific">Enterovibrio norvegicus DSM 15893</name>
    <dbReference type="NCBI Taxonomy" id="1121869"/>
    <lineage>
        <taxon>Bacteria</taxon>
        <taxon>Pseudomonadati</taxon>
        <taxon>Pseudomonadota</taxon>
        <taxon>Gammaproteobacteria</taxon>
        <taxon>Vibrionales</taxon>
        <taxon>Vibrionaceae</taxon>
        <taxon>Enterovibrio</taxon>
    </lineage>
</organism>
<dbReference type="InterPro" id="IPR052947">
    <property type="entry name" value="T6SS_Hcp1_domain"/>
</dbReference>
<dbReference type="InterPro" id="IPR036624">
    <property type="entry name" value="Hcp1-lik_sf"/>
</dbReference>
<dbReference type="Pfam" id="PF05638">
    <property type="entry name" value="T6SS_HCP"/>
    <property type="match status" value="1"/>
</dbReference>
<dbReference type="GeneID" id="35870112"/>
<dbReference type="STRING" id="1121869.SAMN03084138_02063"/>
<dbReference type="EMBL" id="FOWR01000013">
    <property type="protein sequence ID" value="SFP38154.1"/>
    <property type="molecule type" value="Genomic_DNA"/>
</dbReference>
<dbReference type="Proteomes" id="UP000182692">
    <property type="component" value="Unassembled WGS sequence"/>
</dbReference>
<sequence length="160" mass="18254">MALTMYMSLTGKKQGEIKGGCIQSHESKKDKILVYQMEQETTIPKNPHDGLPTGQRIHNPLIVIKGLDVASPKIFQAVCSGERFSNVTLDFWRITSDGIEEHYYTIQLEDAIIVNRRAYTPLTFQPENQSYMDMEEVSFSYSKIIHTYNDGNISAEDSWV</sequence>
<dbReference type="PANTHER" id="PTHR34319:SF6">
    <property type="entry name" value="MAJOR EXPORTED PROTEIN"/>
    <property type="match status" value="1"/>
</dbReference>
<proteinExistence type="predicted"/>
<name>A0A1I5PW11_9GAMM</name>
<dbReference type="Gene3D" id="2.30.110.20">
    <property type="entry name" value="Hcp1-like"/>
    <property type="match status" value="1"/>
</dbReference>
<evidence type="ECO:0000313" key="1">
    <source>
        <dbReference type="EMBL" id="SFP38154.1"/>
    </source>
</evidence>
<dbReference type="SUPFAM" id="SSF141452">
    <property type="entry name" value="Hcp1-like"/>
    <property type="match status" value="1"/>
</dbReference>
<dbReference type="AlphaFoldDB" id="A0A1I5PW11"/>
<dbReference type="OrthoDB" id="5674026at2"/>
<gene>
    <name evidence="1" type="ORF">SAMN03084138_02063</name>
</gene>
<dbReference type="RefSeq" id="WP_017010870.1">
    <property type="nucleotide sequence ID" value="NZ_FOWR01000013.1"/>
</dbReference>
<dbReference type="PANTHER" id="PTHR34319">
    <property type="entry name" value="MAJOR EXPORTED PROTEIN"/>
    <property type="match status" value="1"/>
</dbReference>
<evidence type="ECO:0000313" key="2">
    <source>
        <dbReference type="Proteomes" id="UP000182692"/>
    </source>
</evidence>
<dbReference type="NCBIfam" id="TIGR03344">
    <property type="entry name" value="VI_effect_Hcp1"/>
    <property type="match status" value="1"/>
</dbReference>
<accession>A0A1I5PW11</accession>